<evidence type="ECO:0000313" key="3">
    <source>
        <dbReference type="Proteomes" id="UP000320160"/>
    </source>
</evidence>
<keyword evidence="1" id="KW-0812">Transmembrane</keyword>
<keyword evidence="3" id="KW-1185">Reference proteome</keyword>
<keyword evidence="1" id="KW-0472">Membrane</keyword>
<accession>A0A553WH92</accession>
<evidence type="ECO:0000313" key="2">
    <source>
        <dbReference type="EMBL" id="TSB04042.1"/>
    </source>
</evidence>
<sequence>MAATTDPFIRAVKRGDYKNTEKMIAPSFADDSRVQFEQMSALLKKAPPMVPALYVPKQKTFGPDRDDVSVTYVAHDGKYWFSAEIRLYRPKDGKFEIEYWDVKKAQKPPPLLAHAQQMRTFTKWLMGGIAACALLGLALLIWIVKRRTHIIAPDPVQETRRVAATVRHLD</sequence>
<reference evidence="2 3" key="1">
    <citation type="submission" date="2019-07" db="EMBL/GenBank/DDBJ databases">
        <authorList>
            <person name="Park M."/>
        </authorList>
    </citation>
    <scope>NUCLEOTIDE SEQUENCE [LARGE SCALE GENOMIC DNA]</scope>
    <source>
        <strain evidence="2 3">KCTC32445</strain>
    </source>
</reference>
<proteinExistence type="predicted"/>
<dbReference type="Proteomes" id="UP000320160">
    <property type="component" value="Unassembled WGS sequence"/>
</dbReference>
<gene>
    <name evidence="2" type="ORF">FOM92_00950</name>
</gene>
<dbReference type="EMBL" id="VKKU01000001">
    <property type="protein sequence ID" value="TSB04042.1"/>
    <property type="molecule type" value="Genomic_DNA"/>
</dbReference>
<feature type="transmembrane region" description="Helical" evidence="1">
    <location>
        <begin position="124"/>
        <end position="144"/>
    </location>
</feature>
<dbReference type="AlphaFoldDB" id="A0A553WH92"/>
<dbReference type="RefSeq" id="WP_143774916.1">
    <property type="nucleotide sequence ID" value="NZ_VKKU01000001.1"/>
</dbReference>
<dbReference type="OrthoDB" id="7595134at2"/>
<protein>
    <submittedName>
        <fullName evidence="2">Uncharacterized protein</fullName>
    </submittedName>
</protein>
<organism evidence="2 3">
    <name type="scientific">Sphingorhabdus contaminans</name>
    <dbReference type="NCBI Taxonomy" id="1343899"/>
    <lineage>
        <taxon>Bacteria</taxon>
        <taxon>Pseudomonadati</taxon>
        <taxon>Pseudomonadota</taxon>
        <taxon>Alphaproteobacteria</taxon>
        <taxon>Sphingomonadales</taxon>
        <taxon>Sphingomonadaceae</taxon>
        <taxon>Sphingorhabdus</taxon>
    </lineage>
</organism>
<keyword evidence="1" id="KW-1133">Transmembrane helix</keyword>
<evidence type="ECO:0000256" key="1">
    <source>
        <dbReference type="SAM" id="Phobius"/>
    </source>
</evidence>
<name>A0A553WH92_9SPHN</name>
<comment type="caution">
    <text evidence="2">The sequence shown here is derived from an EMBL/GenBank/DDBJ whole genome shotgun (WGS) entry which is preliminary data.</text>
</comment>